<protein>
    <submittedName>
        <fullName evidence="9">Protein possibly involved in post-translational modification of quorum-sensing peptides</fullName>
    </submittedName>
</protein>
<dbReference type="GO" id="GO:0016020">
    <property type="term" value="C:membrane"/>
    <property type="evidence" value="ECO:0007669"/>
    <property type="project" value="InterPro"/>
</dbReference>
<keyword evidence="6 8" id="KW-1133">Transmembrane helix</keyword>
<name>L0KBT4_HALHC</name>
<dbReference type="HOGENOM" id="CLU_098969_0_0_9"/>
<evidence type="ECO:0000256" key="8">
    <source>
        <dbReference type="SAM" id="Phobius"/>
    </source>
</evidence>
<evidence type="ECO:0000313" key="10">
    <source>
        <dbReference type="Proteomes" id="UP000010880"/>
    </source>
</evidence>
<feature type="transmembrane region" description="Helical" evidence="8">
    <location>
        <begin position="177"/>
        <end position="196"/>
    </location>
</feature>
<feature type="transmembrane region" description="Helical" evidence="8">
    <location>
        <begin position="82"/>
        <end position="100"/>
    </location>
</feature>
<reference evidence="10" key="1">
    <citation type="submission" date="2012-02" db="EMBL/GenBank/DDBJ databases">
        <title>The complete genome of Halobacteroides halobius DSM 5150.</title>
        <authorList>
            <person name="Lucas S."/>
            <person name="Copeland A."/>
            <person name="Lapidus A."/>
            <person name="Glavina del Rio T."/>
            <person name="Dalin E."/>
            <person name="Tice H."/>
            <person name="Bruce D."/>
            <person name="Goodwin L."/>
            <person name="Pitluck S."/>
            <person name="Peters L."/>
            <person name="Mikhailova N."/>
            <person name="Gu W."/>
            <person name="Kyrpides N."/>
            <person name="Mavromatis K."/>
            <person name="Ivanova N."/>
            <person name="Brettin T."/>
            <person name="Detter J.C."/>
            <person name="Han C."/>
            <person name="Larimer F."/>
            <person name="Land M."/>
            <person name="Hauser L."/>
            <person name="Markowitz V."/>
            <person name="Cheng J.-F."/>
            <person name="Hugenholtz P."/>
            <person name="Woyke T."/>
            <person name="Wu D."/>
            <person name="Tindall B."/>
            <person name="Pomrenke H."/>
            <person name="Brambilla E."/>
            <person name="Klenk H.-P."/>
            <person name="Eisen J.A."/>
        </authorList>
    </citation>
    <scope>NUCLEOTIDE SEQUENCE [LARGE SCALE GENOMIC DNA]</scope>
    <source>
        <strain evidence="10">ATCC 35273 / DSM 5150 / MD-1</strain>
    </source>
</reference>
<keyword evidence="7 8" id="KW-0472">Membrane</keyword>
<dbReference type="KEGG" id="hhl:Halha_2598"/>
<dbReference type="STRING" id="748449.Halha_2598"/>
<keyword evidence="3" id="KW-0645">Protease</keyword>
<keyword evidence="4 8" id="KW-0812">Transmembrane</keyword>
<dbReference type="RefSeq" id="WP_015328183.1">
    <property type="nucleotide sequence ID" value="NC_019978.1"/>
</dbReference>
<keyword evidence="5" id="KW-0378">Hydrolase</keyword>
<dbReference type="GO" id="GO:0009372">
    <property type="term" value="P:quorum sensing"/>
    <property type="evidence" value="ECO:0007669"/>
    <property type="project" value="UniProtKB-KW"/>
</dbReference>
<evidence type="ECO:0000256" key="3">
    <source>
        <dbReference type="ARBA" id="ARBA00022670"/>
    </source>
</evidence>
<accession>L0KBT4</accession>
<dbReference type="InterPro" id="IPR006741">
    <property type="entry name" value="AgrB"/>
</dbReference>
<evidence type="ECO:0000256" key="7">
    <source>
        <dbReference type="ARBA" id="ARBA00023136"/>
    </source>
</evidence>
<dbReference type="OrthoDB" id="2854767at2"/>
<dbReference type="Proteomes" id="UP000010880">
    <property type="component" value="Chromosome"/>
</dbReference>
<keyword evidence="1" id="KW-1003">Cell membrane</keyword>
<sequence length="213" mass="23643">MVQQQDKFDLISNKIIDTYYQESSPEEKEILVFGTKIILVTVIGYSLILLFGSLLGVGYLALIAAVTAGVIKIFSGGVHASSLIQCVTSGTIMFNLFGLAAKYSTFYLKGKIIILLFGTLLIGSVIIDIYAPAIVKEKPINSKSKASRYKIYSFISFFIVHLIYFSCYKLGVANQFVVAGLLGVIWQLFSLTPLSYRLYNRDYITVEQAIEGR</sequence>
<feature type="transmembrane region" description="Helical" evidence="8">
    <location>
        <begin position="151"/>
        <end position="171"/>
    </location>
</feature>
<dbReference type="Pfam" id="PF04647">
    <property type="entry name" value="AgrB"/>
    <property type="match status" value="1"/>
</dbReference>
<evidence type="ECO:0000313" key="9">
    <source>
        <dbReference type="EMBL" id="AGB42471.1"/>
    </source>
</evidence>
<evidence type="ECO:0000256" key="5">
    <source>
        <dbReference type="ARBA" id="ARBA00022801"/>
    </source>
</evidence>
<organism evidence="9 10">
    <name type="scientific">Halobacteroides halobius (strain ATCC 35273 / DSM 5150 / MD-1)</name>
    <dbReference type="NCBI Taxonomy" id="748449"/>
    <lineage>
        <taxon>Bacteria</taxon>
        <taxon>Bacillati</taxon>
        <taxon>Bacillota</taxon>
        <taxon>Clostridia</taxon>
        <taxon>Halanaerobiales</taxon>
        <taxon>Halobacteroidaceae</taxon>
        <taxon>Halobacteroides</taxon>
    </lineage>
</organism>
<dbReference type="GO" id="GO:0008233">
    <property type="term" value="F:peptidase activity"/>
    <property type="evidence" value="ECO:0007669"/>
    <property type="project" value="UniProtKB-KW"/>
</dbReference>
<dbReference type="GO" id="GO:0006508">
    <property type="term" value="P:proteolysis"/>
    <property type="evidence" value="ECO:0007669"/>
    <property type="project" value="UniProtKB-KW"/>
</dbReference>
<evidence type="ECO:0000256" key="2">
    <source>
        <dbReference type="ARBA" id="ARBA00022654"/>
    </source>
</evidence>
<evidence type="ECO:0000256" key="1">
    <source>
        <dbReference type="ARBA" id="ARBA00022475"/>
    </source>
</evidence>
<evidence type="ECO:0000256" key="4">
    <source>
        <dbReference type="ARBA" id="ARBA00022692"/>
    </source>
</evidence>
<dbReference type="SMART" id="SM00793">
    <property type="entry name" value="AgrB"/>
    <property type="match status" value="1"/>
</dbReference>
<gene>
    <name evidence="9" type="ordered locus">Halha_2598</name>
</gene>
<evidence type="ECO:0000256" key="6">
    <source>
        <dbReference type="ARBA" id="ARBA00022989"/>
    </source>
</evidence>
<dbReference type="AlphaFoldDB" id="L0KBT4"/>
<keyword evidence="2" id="KW-0673">Quorum sensing</keyword>
<proteinExistence type="predicted"/>
<feature type="transmembrane region" description="Helical" evidence="8">
    <location>
        <begin position="112"/>
        <end position="131"/>
    </location>
</feature>
<keyword evidence="10" id="KW-1185">Reference proteome</keyword>
<dbReference type="eggNOG" id="COG4512">
    <property type="taxonomic scope" value="Bacteria"/>
</dbReference>
<dbReference type="EMBL" id="CP003359">
    <property type="protein sequence ID" value="AGB42471.1"/>
    <property type="molecule type" value="Genomic_DNA"/>
</dbReference>